<organism evidence="1 2">
    <name type="scientific">Pistacia integerrima</name>
    <dbReference type="NCBI Taxonomy" id="434235"/>
    <lineage>
        <taxon>Eukaryota</taxon>
        <taxon>Viridiplantae</taxon>
        <taxon>Streptophyta</taxon>
        <taxon>Embryophyta</taxon>
        <taxon>Tracheophyta</taxon>
        <taxon>Spermatophyta</taxon>
        <taxon>Magnoliopsida</taxon>
        <taxon>eudicotyledons</taxon>
        <taxon>Gunneridae</taxon>
        <taxon>Pentapetalae</taxon>
        <taxon>rosids</taxon>
        <taxon>malvids</taxon>
        <taxon>Sapindales</taxon>
        <taxon>Anacardiaceae</taxon>
        <taxon>Pistacia</taxon>
    </lineage>
</organism>
<reference evidence="2" key="1">
    <citation type="journal article" date="2023" name="G3 (Bethesda)">
        <title>Genome assembly and association tests identify interacting loci associated with vigor, precocity, and sex in interspecific pistachio rootstocks.</title>
        <authorList>
            <person name="Palmer W."/>
            <person name="Jacygrad E."/>
            <person name="Sagayaradj S."/>
            <person name="Cavanaugh K."/>
            <person name="Han R."/>
            <person name="Bertier L."/>
            <person name="Beede B."/>
            <person name="Kafkas S."/>
            <person name="Golino D."/>
            <person name="Preece J."/>
            <person name="Michelmore R."/>
        </authorList>
    </citation>
    <scope>NUCLEOTIDE SEQUENCE [LARGE SCALE GENOMIC DNA]</scope>
</reference>
<dbReference type="EMBL" id="CM047747">
    <property type="protein sequence ID" value="KAJ0016562.1"/>
    <property type="molecule type" value="Genomic_DNA"/>
</dbReference>
<evidence type="ECO:0000313" key="2">
    <source>
        <dbReference type="Proteomes" id="UP001163603"/>
    </source>
</evidence>
<evidence type="ECO:0000313" key="1">
    <source>
        <dbReference type="EMBL" id="KAJ0016562.1"/>
    </source>
</evidence>
<dbReference type="Proteomes" id="UP001163603">
    <property type="component" value="Chromosome 12"/>
</dbReference>
<sequence length="174" mass="19521">MKFTGPDFNCQRFEGPSRSLPTGQAGDAGGVGVLKWRMQSADESMVPLSIYCWPSVSGNETYVSMEYEALSMFDQRNVVISVPLLSLRETPSVRQIDGTGVAFLLIFRYDSRNFVLEWSILLIYNSNSSVSWNLCLQLIHQLFLPISVQFSAASTCGDLKIRFTLQFVFVPLSQ</sequence>
<accession>A0ACC0XEA9</accession>
<keyword evidence="2" id="KW-1185">Reference proteome</keyword>
<gene>
    <name evidence="1" type="ORF">Pint_12178</name>
</gene>
<protein>
    <submittedName>
        <fullName evidence="1">Uncharacterized protein</fullName>
    </submittedName>
</protein>
<comment type="caution">
    <text evidence="1">The sequence shown here is derived from an EMBL/GenBank/DDBJ whole genome shotgun (WGS) entry which is preliminary data.</text>
</comment>
<proteinExistence type="predicted"/>
<name>A0ACC0XEA9_9ROSI</name>